<evidence type="ECO:0000313" key="1">
    <source>
        <dbReference type="EMBL" id="SQI21602.1"/>
    </source>
</evidence>
<dbReference type="Proteomes" id="UP000248731">
    <property type="component" value="Chromosome 1"/>
</dbReference>
<evidence type="ECO:0000313" key="2">
    <source>
        <dbReference type="Proteomes" id="UP000248731"/>
    </source>
</evidence>
<proteinExistence type="predicted"/>
<reference evidence="1 2" key="1">
    <citation type="submission" date="2018-06" db="EMBL/GenBank/DDBJ databases">
        <authorList>
            <consortium name="Pathogen Informatics"/>
            <person name="Doyle S."/>
        </authorList>
    </citation>
    <scope>NUCLEOTIDE SEQUENCE [LARGE SCALE GENOMIC DNA]</scope>
    <source>
        <strain evidence="1 2">NCTC7307</strain>
    </source>
</reference>
<organism evidence="1 2">
    <name type="scientific">Salmonella enterica subsp. arizonae</name>
    <dbReference type="NCBI Taxonomy" id="59203"/>
    <lineage>
        <taxon>Bacteria</taxon>
        <taxon>Pseudomonadati</taxon>
        <taxon>Pseudomonadota</taxon>
        <taxon>Gammaproteobacteria</taxon>
        <taxon>Enterobacterales</taxon>
        <taxon>Enterobacteriaceae</taxon>
        <taxon>Salmonella</taxon>
    </lineage>
</organism>
<sequence length="111" mass="12920">MLALHDTKEYDLANALNLGIMADLVYAAEVKNPTIDYFFRQKCQDLSCLPQLVEYPNYFHMLAVDVPFRERYQPPLYMNTGEGRWEKVIPACLRWSVPRTFWFPGAVPTVC</sequence>
<dbReference type="AlphaFoldDB" id="A0A2X4TIR3"/>
<dbReference type="EMBL" id="LS483466">
    <property type="protein sequence ID" value="SQI21602.1"/>
    <property type="molecule type" value="Genomic_DNA"/>
</dbReference>
<gene>
    <name evidence="1" type="ORF">NCTC7307_01197</name>
</gene>
<keyword evidence="2" id="KW-1185">Reference proteome</keyword>
<name>A0A2X4TIR3_SALER</name>
<accession>A0A2X4TIR3</accession>
<protein>
    <submittedName>
        <fullName evidence="1">Uncharacterized protein</fullName>
    </submittedName>
</protein>